<keyword evidence="2" id="KW-1185">Reference proteome</keyword>
<dbReference type="AlphaFoldDB" id="A0A9W6NQ38"/>
<reference evidence="1" key="1">
    <citation type="journal article" date="2014" name="Int. J. Syst. Evol. Microbiol.">
        <title>Complete genome sequence of Corynebacterium casei LMG S-19264T (=DSM 44701T), isolated from a smear-ripened cheese.</title>
        <authorList>
            <consortium name="US DOE Joint Genome Institute (JGI-PGF)"/>
            <person name="Walter F."/>
            <person name="Albersmeier A."/>
            <person name="Kalinowski J."/>
            <person name="Ruckert C."/>
        </authorList>
    </citation>
    <scope>NUCLEOTIDE SEQUENCE</scope>
    <source>
        <strain evidence="1">VKM Ac-1321</strain>
    </source>
</reference>
<evidence type="ECO:0008006" key="3">
    <source>
        <dbReference type="Google" id="ProtNLM"/>
    </source>
</evidence>
<evidence type="ECO:0000313" key="2">
    <source>
        <dbReference type="Proteomes" id="UP001143480"/>
    </source>
</evidence>
<dbReference type="Proteomes" id="UP001143480">
    <property type="component" value="Unassembled WGS sequence"/>
</dbReference>
<organism evidence="1 2">
    <name type="scientific">Dactylosporangium matsuzakiense</name>
    <dbReference type="NCBI Taxonomy" id="53360"/>
    <lineage>
        <taxon>Bacteria</taxon>
        <taxon>Bacillati</taxon>
        <taxon>Actinomycetota</taxon>
        <taxon>Actinomycetes</taxon>
        <taxon>Micromonosporales</taxon>
        <taxon>Micromonosporaceae</taxon>
        <taxon>Dactylosporangium</taxon>
    </lineage>
</organism>
<name>A0A9W6NQ38_9ACTN</name>
<dbReference type="InterPro" id="IPR011990">
    <property type="entry name" value="TPR-like_helical_dom_sf"/>
</dbReference>
<comment type="caution">
    <text evidence="1">The sequence shown here is derived from an EMBL/GenBank/DDBJ whole genome shotgun (WGS) entry which is preliminary data.</text>
</comment>
<dbReference type="Gene3D" id="1.25.40.10">
    <property type="entry name" value="Tetratricopeptide repeat domain"/>
    <property type="match status" value="1"/>
</dbReference>
<dbReference type="RefSeq" id="WP_261961864.1">
    <property type="nucleotide sequence ID" value="NZ_CP073797.1"/>
</dbReference>
<proteinExistence type="predicted"/>
<accession>A0A9W6NQ38</accession>
<dbReference type="SUPFAM" id="SSF48452">
    <property type="entry name" value="TPR-like"/>
    <property type="match status" value="1"/>
</dbReference>
<sequence>MTTAARMQHGDGVMFAKLLAEAGAFGPAAAVLAQVLVEVDPATAPPQERLIEAAMLYSGLVDPVLDQHSVPDAVAWAGYAYRASRTRYGRDHAATIAAMEHLATVLDVRGRFGEAGRVRRDLIQTHLDRGDRDAHWAGRMDLADQLQAAGRCDDAIRQAQAAWREWIRWHDPAGPDSLWIVLQYSSILIACHQFEQAAAVRRMARFTPPGYDDQARAGYAAFAGTVPATIVEHRPVCAYQQPPASPAGHGGVQ</sequence>
<protein>
    <recommendedName>
        <fullName evidence="3">Tetratricopeptide repeat protein</fullName>
    </recommendedName>
</protein>
<gene>
    <name evidence="1" type="ORF">GCM10017581_064390</name>
</gene>
<evidence type="ECO:0000313" key="1">
    <source>
        <dbReference type="EMBL" id="GLL04692.1"/>
    </source>
</evidence>
<reference evidence="1" key="2">
    <citation type="submission" date="2023-01" db="EMBL/GenBank/DDBJ databases">
        <authorList>
            <person name="Sun Q."/>
            <person name="Evtushenko L."/>
        </authorList>
    </citation>
    <scope>NUCLEOTIDE SEQUENCE</scope>
    <source>
        <strain evidence="1">VKM Ac-1321</strain>
    </source>
</reference>
<dbReference type="EMBL" id="BSFP01000048">
    <property type="protein sequence ID" value="GLL04692.1"/>
    <property type="molecule type" value="Genomic_DNA"/>
</dbReference>